<dbReference type="PANTHER" id="PTHR10900:SF77">
    <property type="entry name" value="FI19380P1"/>
    <property type="match status" value="1"/>
</dbReference>
<feature type="signal peptide" evidence="1">
    <location>
        <begin position="1"/>
        <end position="22"/>
    </location>
</feature>
<dbReference type="InterPro" id="IPR000782">
    <property type="entry name" value="FAS1_domain"/>
</dbReference>
<protein>
    <recommendedName>
        <fullName evidence="2">FAS1 domain-containing protein</fullName>
    </recommendedName>
</protein>
<dbReference type="FunFam" id="2.30.180.10:FF:000014">
    <property type="entry name" value="Stabilin 1"/>
    <property type="match status" value="1"/>
</dbReference>
<sequence length="681" mass="73943">MRCHVAFLAMMLTLSMVEVTQSQRNGRWRDRWNQFLQQLRNRFGDREGFGFFGRHQPWWEGANVCRSVVNSAPSGTTQHRPEREQCRDSGAAYTCVSTITNGAGTVVRTDVRQCCHGYARQRNDFGCPIVLQLSNLPQTAQSLGLNDLLGAVTTAGLGDALTNSNFTVFAPKDGSFAGVSLPVNELQAVLLSHVIAGPRRSSSFSDEEVLQTASPLGSTIRINVYTRPQTLTTANCVPVTSADNIATNGVIHVVDKILPTVTSSIMDLIAQDPQFSLLRTALEKANLVTTFQGTGQFTLFAPTNAAFQSLDQTLLNRLINGDVTCLQKVLKQHVLPNVICSAIIQPGNARALNLLDNYVNLTHTGDGSVLVNDAQVIRADVMATNGIIHAINGVLIPNEALDIVNVAQRSGLTELTQLVQTAGLTSTLQNAQNVTVFAPTNEAFQILPAATVQQLTSNPALLQQVLTYHVVPQQLSVRQLTASNSQQLNTLNTPAKLRVNQYFGYRQRVVTVQCAPVITTDVPACNGVAHVISQLLIPPTGTVVDVLVADPNYSTLVELVQAAGLVGALQTEGPFTVFAPNNQAFAQLGQQMLQELRSDVQQLAYILRLHVIQDNLCCAGIFRNPWWRQQRSTALSGDPLFLSRDRTDTPIVNDVSISNCDNIATNGIVHGVDSVLLPRFN</sequence>
<keyword evidence="4" id="KW-1185">Reference proteome</keyword>
<feature type="domain" description="FAS1" evidence="2">
    <location>
        <begin position="540"/>
        <end position="676"/>
    </location>
</feature>
<organism evidence="3 4">
    <name type="scientific">Batillaria attramentaria</name>
    <dbReference type="NCBI Taxonomy" id="370345"/>
    <lineage>
        <taxon>Eukaryota</taxon>
        <taxon>Metazoa</taxon>
        <taxon>Spiralia</taxon>
        <taxon>Lophotrochozoa</taxon>
        <taxon>Mollusca</taxon>
        <taxon>Gastropoda</taxon>
        <taxon>Caenogastropoda</taxon>
        <taxon>Sorbeoconcha</taxon>
        <taxon>Cerithioidea</taxon>
        <taxon>Batillariidae</taxon>
        <taxon>Batillaria</taxon>
    </lineage>
</organism>
<feature type="chain" id="PRO_5044874463" description="FAS1 domain-containing protein" evidence="1">
    <location>
        <begin position="23"/>
        <end position="681"/>
    </location>
</feature>
<dbReference type="Proteomes" id="UP001519460">
    <property type="component" value="Unassembled WGS sequence"/>
</dbReference>
<evidence type="ECO:0000313" key="3">
    <source>
        <dbReference type="EMBL" id="KAK7495944.1"/>
    </source>
</evidence>
<comment type="caution">
    <text evidence="3">The sequence shown here is derived from an EMBL/GenBank/DDBJ whole genome shotgun (WGS) entry which is preliminary data.</text>
</comment>
<name>A0ABD0L8Q5_9CAEN</name>
<dbReference type="PANTHER" id="PTHR10900">
    <property type="entry name" value="PERIOSTIN-RELATED"/>
    <property type="match status" value="1"/>
</dbReference>
<dbReference type="PROSITE" id="PS50213">
    <property type="entry name" value="FAS1"/>
    <property type="match status" value="4"/>
</dbReference>
<dbReference type="Gene3D" id="2.30.180.10">
    <property type="entry name" value="FAS1 domain"/>
    <property type="match status" value="4"/>
</dbReference>
<dbReference type="InterPro" id="IPR050904">
    <property type="entry name" value="Adhesion/Biosynth-related"/>
</dbReference>
<dbReference type="SMART" id="SM00554">
    <property type="entry name" value="FAS1"/>
    <property type="match status" value="4"/>
</dbReference>
<dbReference type="AlphaFoldDB" id="A0ABD0L8Q5"/>
<feature type="domain" description="FAS1" evidence="2">
    <location>
        <begin position="262"/>
        <end position="395"/>
    </location>
</feature>
<keyword evidence="1" id="KW-0732">Signal</keyword>
<reference evidence="3 4" key="1">
    <citation type="journal article" date="2023" name="Sci. Data">
        <title>Genome assembly of the Korean intertidal mud-creeper Batillaria attramentaria.</title>
        <authorList>
            <person name="Patra A.K."/>
            <person name="Ho P.T."/>
            <person name="Jun S."/>
            <person name="Lee S.J."/>
            <person name="Kim Y."/>
            <person name="Won Y.J."/>
        </authorList>
    </citation>
    <scope>NUCLEOTIDE SEQUENCE [LARGE SCALE GENOMIC DNA]</scope>
    <source>
        <strain evidence="3">Wonlab-2016</strain>
    </source>
</reference>
<proteinExistence type="predicted"/>
<dbReference type="EMBL" id="JACVVK020000071">
    <property type="protein sequence ID" value="KAK7495944.1"/>
    <property type="molecule type" value="Genomic_DNA"/>
</dbReference>
<gene>
    <name evidence="3" type="ORF">BaRGS_00012934</name>
</gene>
<evidence type="ECO:0000313" key="4">
    <source>
        <dbReference type="Proteomes" id="UP001519460"/>
    </source>
</evidence>
<feature type="domain" description="FAS1" evidence="2">
    <location>
        <begin position="399"/>
        <end position="536"/>
    </location>
</feature>
<dbReference type="SUPFAM" id="SSF82153">
    <property type="entry name" value="FAS1 domain"/>
    <property type="match status" value="4"/>
</dbReference>
<evidence type="ECO:0000256" key="1">
    <source>
        <dbReference type="SAM" id="SignalP"/>
    </source>
</evidence>
<feature type="domain" description="FAS1" evidence="2">
    <location>
        <begin position="132"/>
        <end position="258"/>
    </location>
</feature>
<dbReference type="Pfam" id="PF02469">
    <property type="entry name" value="Fasciclin"/>
    <property type="match status" value="4"/>
</dbReference>
<dbReference type="InterPro" id="IPR036378">
    <property type="entry name" value="FAS1_dom_sf"/>
</dbReference>
<dbReference type="FunFam" id="2.30.180.10:FF:000032">
    <property type="entry name" value="Fasciclin domain-containing protein, putative"/>
    <property type="match status" value="2"/>
</dbReference>
<accession>A0ABD0L8Q5</accession>
<evidence type="ECO:0000259" key="2">
    <source>
        <dbReference type="PROSITE" id="PS50213"/>
    </source>
</evidence>